<dbReference type="Proteomes" id="UP001142592">
    <property type="component" value="Unassembled WGS sequence"/>
</dbReference>
<evidence type="ECO:0000313" key="2">
    <source>
        <dbReference type="EMBL" id="MCX3265662.1"/>
    </source>
</evidence>
<keyword evidence="1" id="KW-1133">Transmembrane helix</keyword>
<protein>
    <submittedName>
        <fullName evidence="2">Uncharacterized protein</fullName>
    </submittedName>
</protein>
<dbReference type="EMBL" id="JAPJUH010000004">
    <property type="protein sequence ID" value="MCX3265662.1"/>
    <property type="molecule type" value="Genomic_DNA"/>
</dbReference>
<dbReference type="RefSeq" id="WP_010599614.1">
    <property type="nucleotide sequence ID" value="NZ_JAPJUH010000004.1"/>
</dbReference>
<organism evidence="2 3">
    <name type="scientific">Pedobacter agri</name>
    <dbReference type="NCBI Taxonomy" id="454586"/>
    <lineage>
        <taxon>Bacteria</taxon>
        <taxon>Pseudomonadati</taxon>
        <taxon>Bacteroidota</taxon>
        <taxon>Sphingobacteriia</taxon>
        <taxon>Sphingobacteriales</taxon>
        <taxon>Sphingobacteriaceae</taxon>
        <taxon>Pedobacter</taxon>
    </lineage>
</organism>
<accession>A0A9X3I9A7</accession>
<proteinExistence type="predicted"/>
<dbReference type="AlphaFoldDB" id="A0A9X3I9A7"/>
<reference evidence="2" key="1">
    <citation type="submission" date="2022-11" db="EMBL/GenBank/DDBJ databases">
        <authorList>
            <person name="Graham C."/>
            <person name="Newman J.D."/>
        </authorList>
    </citation>
    <scope>NUCLEOTIDE SEQUENCE</scope>
    <source>
        <strain evidence="2">DSM 19486</strain>
    </source>
</reference>
<evidence type="ECO:0000256" key="1">
    <source>
        <dbReference type="SAM" id="Phobius"/>
    </source>
</evidence>
<gene>
    <name evidence="2" type="ORF">OQZ29_12950</name>
</gene>
<comment type="caution">
    <text evidence="2">The sequence shown here is derived from an EMBL/GenBank/DDBJ whole genome shotgun (WGS) entry which is preliminary data.</text>
</comment>
<keyword evidence="1" id="KW-0472">Membrane</keyword>
<name>A0A9X3I9A7_9SPHI</name>
<feature type="transmembrane region" description="Helical" evidence="1">
    <location>
        <begin position="47"/>
        <end position="70"/>
    </location>
</feature>
<keyword evidence="3" id="KW-1185">Reference proteome</keyword>
<keyword evidence="1" id="KW-0812">Transmembrane</keyword>
<sequence length="144" mass="16607">MWTEVDGFRYYIPSDLPEVAIKHAYLFYEKRDVPFKLIDKNISSDNAIAIVLLGICPDMETILVIAGLFFNARFKTGFGKDLPARVLTCRVSLWLENTDALFLLVSTRIHFCYRSKAFSCPVEMFSLSRFCRISGFRTNLNIFL</sequence>
<evidence type="ECO:0000313" key="3">
    <source>
        <dbReference type="Proteomes" id="UP001142592"/>
    </source>
</evidence>